<reference evidence="3" key="1">
    <citation type="journal article" date="2014" name="Int. J. Syst. Evol. Microbiol.">
        <title>Complete genome sequence of Corynebacterium casei LMG S-19264T (=DSM 44701T), isolated from a smear-ripened cheese.</title>
        <authorList>
            <consortium name="US DOE Joint Genome Institute (JGI-PGF)"/>
            <person name="Walter F."/>
            <person name="Albersmeier A."/>
            <person name="Kalinowski J."/>
            <person name="Ruckert C."/>
        </authorList>
    </citation>
    <scope>NUCLEOTIDE SEQUENCE</scope>
    <source>
        <strain evidence="3">NBRC 112290</strain>
    </source>
</reference>
<evidence type="ECO:0000313" key="3">
    <source>
        <dbReference type="EMBL" id="GMA33291.1"/>
    </source>
</evidence>
<dbReference type="InterPro" id="IPR052019">
    <property type="entry name" value="F420H2_bilvrd_red/Heme_oxyg"/>
</dbReference>
<dbReference type="InterPro" id="IPR019965">
    <property type="entry name" value="PPOX_F420-dep_Rv2061_put"/>
</dbReference>
<accession>A0AA37XHM7</accession>
<keyword evidence="1" id="KW-0560">Oxidoreductase</keyword>
<dbReference type="InterPro" id="IPR012349">
    <property type="entry name" value="Split_barrel_FMN-bd"/>
</dbReference>
<dbReference type="Proteomes" id="UP001157161">
    <property type="component" value="Unassembled WGS sequence"/>
</dbReference>
<dbReference type="AlphaFoldDB" id="A0AA37XHM7"/>
<dbReference type="RefSeq" id="WP_284252010.1">
    <property type="nucleotide sequence ID" value="NZ_BSUM01000001.1"/>
</dbReference>
<evidence type="ECO:0000256" key="1">
    <source>
        <dbReference type="ARBA" id="ARBA00023002"/>
    </source>
</evidence>
<gene>
    <name evidence="3" type="ORF">GCM10025875_32830</name>
</gene>
<name>A0AA37XHM7_9MICO</name>
<dbReference type="SUPFAM" id="SSF50475">
    <property type="entry name" value="FMN-binding split barrel"/>
    <property type="match status" value="1"/>
</dbReference>
<dbReference type="PANTHER" id="PTHR35176:SF11">
    <property type="entry name" value="PYRIDOXAMINE 5'-PHOSPHATE OXIDASE FAMILY PROTEIN"/>
    <property type="match status" value="1"/>
</dbReference>
<proteinExistence type="predicted"/>
<feature type="domain" description="Pyridoxamine 5'-phosphate oxidase N-terminal" evidence="2">
    <location>
        <begin position="12"/>
        <end position="122"/>
    </location>
</feature>
<dbReference type="EMBL" id="BSUM01000001">
    <property type="protein sequence ID" value="GMA33291.1"/>
    <property type="molecule type" value="Genomic_DNA"/>
</dbReference>
<reference evidence="3" key="2">
    <citation type="submission" date="2023-02" db="EMBL/GenBank/DDBJ databases">
        <authorList>
            <person name="Sun Q."/>
            <person name="Mori K."/>
        </authorList>
    </citation>
    <scope>NUCLEOTIDE SEQUENCE</scope>
    <source>
        <strain evidence="3">NBRC 112290</strain>
    </source>
</reference>
<sequence>MEPIADDAEWQRLARARFVSVGTVRRSGEVVRTPVWIAPLGDRLVLTSEVATGKIKRLRHTDRVVLRVCDRFGKIDPGDPELEGTGALVADEATSAAATRALRAKYGPQFTVVLAFERLVRRLQRRRSDRVIVTIDRR</sequence>
<protein>
    <recommendedName>
        <fullName evidence="2">Pyridoxamine 5'-phosphate oxidase N-terminal domain-containing protein</fullName>
    </recommendedName>
</protein>
<dbReference type="Gene3D" id="2.30.110.10">
    <property type="entry name" value="Electron Transport, Fmn-binding Protein, Chain A"/>
    <property type="match status" value="1"/>
</dbReference>
<dbReference type="NCBIfam" id="TIGR03666">
    <property type="entry name" value="Rv2061_F420"/>
    <property type="match status" value="1"/>
</dbReference>
<dbReference type="GO" id="GO:0070967">
    <property type="term" value="F:coenzyme F420 binding"/>
    <property type="evidence" value="ECO:0007669"/>
    <property type="project" value="TreeGrafter"/>
</dbReference>
<dbReference type="InterPro" id="IPR011576">
    <property type="entry name" value="Pyridox_Oxase_N"/>
</dbReference>
<dbReference type="Pfam" id="PF01243">
    <property type="entry name" value="PNPOx_N"/>
    <property type="match status" value="1"/>
</dbReference>
<organism evidence="3 4">
    <name type="scientific">Litorihabitans aurantiacus</name>
    <dbReference type="NCBI Taxonomy" id="1930061"/>
    <lineage>
        <taxon>Bacteria</taxon>
        <taxon>Bacillati</taxon>
        <taxon>Actinomycetota</taxon>
        <taxon>Actinomycetes</taxon>
        <taxon>Micrococcales</taxon>
        <taxon>Beutenbergiaceae</taxon>
        <taxon>Litorihabitans</taxon>
    </lineage>
</organism>
<dbReference type="GO" id="GO:0005829">
    <property type="term" value="C:cytosol"/>
    <property type="evidence" value="ECO:0007669"/>
    <property type="project" value="TreeGrafter"/>
</dbReference>
<evidence type="ECO:0000259" key="2">
    <source>
        <dbReference type="Pfam" id="PF01243"/>
    </source>
</evidence>
<evidence type="ECO:0000313" key="4">
    <source>
        <dbReference type="Proteomes" id="UP001157161"/>
    </source>
</evidence>
<keyword evidence="4" id="KW-1185">Reference proteome</keyword>
<comment type="caution">
    <text evidence="3">The sequence shown here is derived from an EMBL/GenBank/DDBJ whole genome shotgun (WGS) entry which is preliminary data.</text>
</comment>
<dbReference type="PANTHER" id="PTHR35176">
    <property type="entry name" value="HEME OXYGENASE HI_0854-RELATED"/>
    <property type="match status" value="1"/>
</dbReference>
<dbReference type="GO" id="GO:0016627">
    <property type="term" value="F:oxidoreductase activity, acting on the CH-CH group of donors"/>
    <property type="evidence" value="ECO:0007669"/>
    <property type="project" value="TreeGrafter"/>
</dbReference>